<dbReference type="Pfam" id="PF01171">
    <property type="entry name" value="ATP_bind_3"/>
    <property type="match status" value="1"/>
</dbReference>
<evidence type="ECO:0000259" key="4">
    <source>
        <dbReference type="Pfam" id="PF01171"/>
    </source>
</evidence>
<dbReference type="STRING" id="1123380.SAMN02745199_1542"/>
<feature type="binding site" evidence="2">
    <location>
        <position position="18"/>
    </location>
    <ligand>
        <name>Zn(2+)</name>
        <dbReference type="ChEBI" id="CHEBI:29105"/>
        <label>1</label>
    </ligand>
</feature>
<dbReference type="PANTHER" id="PTHR11807">
    <property type="entry name" value="ATPASES OF THE PP SUPERFAMILY-RELATED"/>
    <property type="match status" value="1"/>
</dbReference>
<keyword evidence="6" id="KW-1185">Reference proteome</keyword>
<evidence type="ECO:0000256" key="3">
    <source>
        <dbReference type="PIRSR" id="PIRSR004976-51"/>
    </source>
</evidence>
<keyword evidence="2" id="KW-0479">Metal-binding</keyword>
<sequence length="293" mass="34477">MKCQHCRKKAILKSPRLCEDHFVEYFERKIGKFIEKYHLKNKKLLIAISGGKDSVTVSYVLSKLKEKYNLSLEYFFIRLGIPRFTENSEAVAKLVTEKIGYQLTVYDLKEEEGFIIPDFKYKPCSYCGMVRRYILNKYAYENNFDYIVMGHNLDDEVFFIFNNLFGKNIPQIQRTGPLTKTIPEKKLVGRVKPLYYLTEEEIILYAKLQKLPHIGCACPNSINSTQRKFKTTTEFTRDQKLNLVYSIIEIKKYLPEETVEIKFCEKCGFPTTSNICKFCRTKEKIISEKMLKK</sequence>
<feature type="binding site" evidence="2">
    <location>
        <position position="6"/>
    </location>
    <ligand>
        <name>Zn(2+)</name>
        <dbReference type="ChEBI" id="CHEBI:29105"/>
        <label>1</label>
    </ligand>
</feature>
<dbReference type="GO" id="GO:0000049">
    <property type="term" value="F:tRNA binding"/>
    <property type="evidence" value="ECO:0007669"/>
    <property type="project" value="TreeGrafter"/>
</dbReference>
<feature type="binding site" evidence="3">
    <location>
        <position position="53"/>
    </location>
    <ligand>
        <name>ATP</name>
        <dbReference type="ChEBI" id="CHEBI:30616"/>
    </ligand>
</feature>
<proteinExistence type="predicted"/>
<dbReference type="InterPro" id="IPR011063">
    <property type="entry name" value="TilS/TtcA_N"/>
</dbReference>
<feature type="binding site" evidence="2">
    <location>
        <position position="279"/>
    </location>
    <ligand>
        <name>Zn(2+)</name>
        <dbReference type="ChEBI" id="CHEBI:29105"/>
        <label>2</label>
    </ligand>
</feature>
<name>A0A1M5TZL2_9BACT</name>
<feature type="binding site" evidence="2">
    <location>
        <position position="276"/>
    </location>
    <ligand>
        <name>Zn(2+)</name>
        <dbReference type="ChEBI" id="CHEBI:29105"/>
        <label>2</label>
    </ligand>
</feature>
<dbReference type="GO" id="GO:0016740">
    <property type="term" value="F:transferase activity"/>
    <property type="evidence" value="ECO:0007669"/>
    <property type="project" value="UniProtKB-KW"/>
</dbReference>
<dbReference type="PIRSF" id="PIRSF004976">
    <property type="entry name" value="ATPase_YdaO"/>
    <property type="match status" value="1"/>
</dbReference>
<feature type="binding site" evidence="2">
    <location>
        <position position="267"/>
    </location>
    <ligand>
        <name>Zn(2+)</name>
        <dbReference type="ChEBI" id="CHEBI:29105"/>
        <label>2</label>
    </ligand>
</feature>
<keyword evidence="2" id="KW-0862">Zinc</keyword>
<feature type="binding site" evidence="2">
    <location>
        <position position="3"/>
    </location>
    <ligand>
        <name>Zn(2+)</name>
        <dbReference type="ChEBI" id="CHEBI:29105"/>
        <label>1</label>
    </ligand>
</feature>
<dbReference type="GO" id="GO:0046872">
    <property type="term" value="F:metal ion binding"/>
    <property type="evidence" value="ECO:0007669"/>
    <property type="project" value="UniProtKB-KW"/>
</dbReference>
<dbReference type="EMBL" id="FQXN01000007">
    <property type="protein sequence ID" value="SHH56040.1"/>
    <property type="molecule type" value="Genomic_DNA"/>
</dbReference>
<feature type="binding site" evidence="3">
    <location>
        <begin position="47"/>
        <end position="49"/>
    </location>
    <ligand>
        <name>ATP</name>
        <dbReference type="ChEBI" id="CHEBI:30616"/>
    </ligand>
</feature>
<dbReference type="GO" id="GO:0005524">
    <property type="term" value="F:ATP binding"/>
    <property type="evidence" value="ECO:0007669"/>
    <property type="project" value="UniProtKB-KW"/>
</dbReference>
<evidence type="ECO:0000313" key="5">
    <source>
        <dbReference type="EMBL" id="SHH56040.1"/>
    </source>
</evidence>
<protein>
    <submittedName>
        <fullName evidence="5">TIGR00269 family protein</fullName>
    </submittedName>
</protein>
<organism evidence="5 6">
    <name type="scientific">Thermosipho atlanticus DSM 15807</name>
    <dbReference type="NCBI Taxonomy" id="1123380"/>
    <lineage>
        <taxon>Bacteria</taxon>
        <taxon>Thermotogati</taxon>
        <taxon>Thermotogota</taxon>
        <taxon>Thermotogae</taxon>
        <taxon>Thermotogales</taxon>
        <taxon>Fervidobacteriaceae</taxon>
        <taxon>Thermosipho</taxon>
    </lineage>
</organism>
<feature type="binding site" evidence="3">
    <location>
        <position position="155"/>
    </location>
    <ligand>
        <name>ATP</name>
        <dbReference type="ChEBI" id="CHEBI:30616"/>
    </ligand>
</feature>
<dbReference type="AlphaFoldDB" id="A0A1M5TZL2"/>
<evidence type="ECO:0000313" key="6">
    <source>
        <dbReference type="Proteomes" id="UP000242592"/>
    </source>
</evidence>
<feature type="binding site" evidence="2">
    <location>
        <position position="21"/>
    </location>
    <ligand>
        <name>Zn(2+)</name>
        <dbReference type="ChEBI" id="CHEBI:29105"/>
        <label>1</label>
    </ligand>
</feature>
<dbReference type="GO" id="GO:0002143">
    <property type="term" value="P:tRNA wobble position uridine thiolation"/>
    <property type="evidence" value="ECO:0007669"/>
    <property type="project" value="TreeGrafter"/>
</dbReference>
<evidence type="ECO:0000256" key="1">
    <source>
        <dbReference type="ARBA" id="ARBA00022679"/>
    </source>
</evidence>
<dbReference type="InterPro" id="IPR035107">
    <property type="entry name" value="tRNA_thiolation_TtcA_Ctu1"/>
</dbReference>
<dbReference type="SUPFAM" id="SSF52402">
    <property type="entry name" value="Adenine nucleotide alpha hydrolases-like"/>
    <property type="match status" value="1"/>
</dbReference>
<gene>
    <name evidence="5" type="ORF">SAMN02745199_1542</name>
</gene>
<reference evidence="6" key="1">
    <citation type="submission" date="2016-11" db="EMBL/GenBank/DDBJ databases">
        <authorList>
            <person name="Varghese N."/>
            <person name="Submissions S."/>
        </authorList>
    </citation>
    <scope>NUCLEOTIDE SEQUENCE [LARGE SCALE GENOMIC DNA]</scope>
    <source>
        <strain evidence="6">DSM 15807</strain>
    </source>
</reference>
<dbReference type="GO" id="GO:0002144">
    <property type="term" value="C:cytosolic tRNA wobble base thiouridylase complex"/>
    <property type="evidence" value="ECO:0007669"/>
    <property type="project" value="TreeGrafter"/>
</dbReference>
<accession>A0A1M5TZL2</accession>
<dbReference type="InterPro" id="IPR014729">
    <property type="entry name" value="Rossmann-like_a/b/a_fold"/>
</dbReference>
<dbReference type="RefSeq" id="WP_073073800.1">
    <property type="nucleotide sequence ID" value="NZ_FQXN01000007.1"/>
</dbReference>
<evidence type="ECO:0000256" key="2">
    <source>
        <dbReference type="PIRSR" id="PIRSR004976-50"/>
    </source>
</evidence>
<feature type="binding site" evidence="2">
    <location>
        <position position="264"/>
    </location>
    <ligand>
        <name>Zn(2+)</name>
        <dbReference type="ChEBI" id="CHEBI:29105"/>
        <label>2</label>
    </ligand>
</feature>
<keyword evidence="3" id="KW-0547">Nucleotide-binding</keyword>
<dbReference type="PANTHER" id="PTHR11807:SF27">
    <property type="entry name" value="TRNA-5-METHYLURIDINE(54) 2-SULFURTRANSFERASE"/>
    <property type="match status" value="1"/>
</dbReference>
<dbReference type="OrthoDB" id="9801054at2"/>
<dbReference type="Gene3D" id="3.40.50.620">
    <property type="entry name" value="HUPs"/>
    <property type="match status" value="1"/>
</dbReference>
<keyword evidence="3" id="KW-0067">ATP-binding</keyword>
<keyword evidence="1" id="KW-0808">Transferase</keyword>
<feature type="binding site" evidence="3">
    <location>
        <position position="150"/>
    </location>
    <ligand>
        <name>ATP</name>
        <dbReference type="ChEBI" id="CHEBI:30616"/>
    </ligand>
</feature>
<feature type="binding site" evidence="3">
    <location>
        <position position="77"/>
    </location>
    <ligand>
        <name>ATP</name>
        <dbReference type="ChEBI" id="CHEBI:30616"/>
    </ligand>
</feature>
<feature type="domain" description="tRNA(Ile)-lysidine/2-thiocytidine synthase N-terminal" evidence="4">
    <location>
        <begin position="43"/>
        <end position="213"/>
    </location>
</feature>
<dbReference type="Proteomes" id="UP000242592">
    <property type="component" value="Unassembled WGS sequence"/>
</dbReference>